<dbReference type="EMBL" id="FMYW01000003">
    <property type="protein sequence ID" value="SDC21297.1"/>
    <property type="molecule type" value="Genomic_DNA"/>
</dbReference>
<comment type="similarity">
    <text evidence="3">Belongs to the Maf family. YhdE subfamily.</text>
</comment>
<dbReference type="HAMAP" id="MF_00528">
    <property type="entry name" value="Maf"/>
    <property type="match status" value="1"/>
</dbReference>
<feature type="site" description="Important for substrate specificity" evidence="3">
    <location>
        <position position="188"/>
    </location>
</feature>
<sequence>MKIILASGSPRRYDLLKQIGWDVEVRSLPFAEVETVNEATEQLIQLRKNFLSADSTQQDVTFCEKDLVLLSQYRDADLVCAYNALGKGKAAAAVTRTWTPVIAADTIVVLGNKILGKPTDPDNAKDMLRQLSGNVHEVKTAAVVLYRDKTMLQVITTNVHFRKLTEKRIDRYVSTGEPLDKAGAYGIQGKGADLVARIEGSYDNVVGLPLITVYNMLMKLQEVT</sequence>
<dbReference type="GO" id="GO:0036218">
    <property type="term" value="F:dTTP diphosphatase activity"/>
    <property type="evidence" value="ECO:0007669"/>
    <property type="project" value="RHEA"/>
</dbReference>
<dbReference type="AlphaFoldDB" id="A0A1G6JRI0"/>
<evidence type="ECO:0000256" key="3">
    <source>
        <dbReference type="HAMAP-Rule" id="MF_00528"/>
    </source>
</evidence>
<dbReference type="InterPro" id="IPR029001">
    <property type="entry name" value="ITPase-like_fam"/>
</dbReference>
<comment type="catalytic activity">
    <reaction evidence="3">
        <text>dTTP + H2O = dTMP + diphosphate + H(+)</text>
        <dbReference type="Rhea" id="RHEA:28534"/>
        <dbReference type="ChEBI" id="CHEBI:15377"/>
        <dbReference type="ChEBI" id="CHEBI:15378"/>
        <dbReference type="ChEBI" id="CHEBI:33019"/>
        <dbReference type="ChEBI" id="CHEBI:37568"/>
        <dbReference type="ChEBI" id="CHEBI:63528"/>
        <dbReference type="EC" id="3.6.1.9"/>
    </reaction>
</comment>
<accession>A0A1G6JRI0</accession>
<dbReference type="NCBIfam" id="TIGR00172">
    <property type="entry name" value="maf"/>
    <property type="match status" value="1"/>
</dbReference>
<dbReference type="PANTHER" id="PTHR43213:SF5">
    <property type="entry name" value="BIFUNCTIONAL DTTP_UTP PYROPHOSPHATASE_METHYLTRANSFERASE PROTEIN-RELATED"/>
    <property type="match status" value="1"/>
</dbReference>
<keyword evidence="3" id="KW-0963">Cytoplasm</keyword>
<dbReference type="RefSeq" id="WP_093729673.1">
    <property type="nucleotide sequence ID" value="NZ_FMYW01000003.1"/>
</dbReference>
<dbReference type="GO" id="GO:0009117">
    <property type="term" value="P:nucleotide metabolic process"/>
    <property type="evidence" value="ECO:0007669"/>
    <property type="project" value="UniProtKB-KW"/>
</dbReference>
<dbReference type="Pfam" id="PF02545">
    <property type="entry name" value="Maf"/>
    <property type="match status" value="1"/>
</dbReference>
<dbReference type="PIRSF" id="PIRSF006305">
    <property type="entry name" value="Maf"/>
    <property type="match status" value="1"/>
</dbReference>
<dbReference type="Gene3D" id="3.90.950.10">
    <property type="match status" value="1"/>
</dbReference>
<keyword evidence="3" id="KW-0546">Nucleotide metabolism</keyword>
<dbReference type="EC" id="3.6.1.9" evidence="3"/>
<evidence type="ECO:0000256" key="2">
    <source>
        <dbReference type="ARBA" id="ARBA00022801"/>
    </source>
</evidence>
<dbReference type="PANTHER" id="PTHR43213">
    <property type="entry name" value="BIFUNCTIONAL DTTP/UTP PYROPHOSPHATASE/METHYLTRANSFERASE PROTEIN-RELATED"/>
    <property type="match status" value="1"/>
</dbReference>
<name>A0A1G6JRI0_9FIRM</name>
<organism evidence="4 5">
    <name type="scientific">Succiniclasticum ruminis</name>
    <dbReference type="NCBI Taxonomy" id="40841"/>
    <lineage>
        <taxon>Bacteria</taxon>
        <taxon>Bacillati</taxon>
        <taxon>Bacillota</taxon>
        <taxon>Negativicutes</taxon>
        <taxon>Acidaminococcales</taxon>
        <taxon>Acidaminococcaceae</taxon>
        <taxon>Succiniclasticum</taxon>
    </lineage>
</organism>
<evidence type="ECO:0000256" key="1">
    <source>
        <dbReference type="ARBA" id="ARBA00001968"/>
    </source>
</evidence>
<dbReference type="OrthoDB" id="9807767at2"/>
<comment type="subcellular location">
    <subcellularLocation>
        <location evidence="3">Cytoplasm</location>
    </subcellularLocation>
</comment>
<dbReference type="GO" id="GO:0036221">
    <property type="term" value="F:UTP diphosphatase activity"/>
    <property type="evidence" value="ECO:0007669"/>
    <property type="project" value="RHEA"/>
</dbReference>
<gene>
    <name evidence="4" type="ORF">SAMN04487864_103235</name>
</gene>
<comment type="cofactor">
    <cofactor evidence="1 3">
        <name>a divalent metal cation</name>
        <dbReference type="ChEBI" id="CHEBI:60240"/>
    </cofactor>
</comment>
<dbReference type="SUPFAM" id="SSF52972">
    <property type="entry name" value="ITPase-like"/>
    <property type="match status" value="2"/>
</dbReference>
<feature type="site" description="Important for substrate specificity" evidence="3">
    <location>
        <position position="11"/>
    </location>
</feature>
<evidence type="ECO:0000313" key="4">
    <source>
        <dbReference type="EMBL" id="SDC21297.1"/>
    </source>
</evidence>
<dbReference type="Proteomes" id="UP000198943">
    <property type="component" value="Unassembled WGS sequence"/>
</dbReference>
<dbReference type="GO" id="GO:0005737">
    <property type="term" value="C:cytoplasm"/>
    <property type="evidence" value="ECO:0007669"/>
    <property type="project" value="UniProtKB-SubCell"/>
</dbReference>
<dbReference type="CDD" id="cd00555">
    <property type="entry name" value="Maf"/>
    <property type="match status" value="1"/>
</dbReference>
<keyword evidence="5" id="KW-1185">Reference proteome</keyword>
<reference evidence="5" key="1">
    <citation type="submission" date="2016-10" db="EMBL/GenBank/DDBJ databases">
        <authorList>
            <person name="Varghese N."/>
            <person name="Submissions S."/>
        </authorList>
    </citation>
    <scope>NUCLEOTIDE SEQUENCE [LARGE SCALE GENOMIC DNA]</scope>
    <source>
        <strain evidence="5">DSM 11005</strain>
    </source>
</reference>
<comment type="catalytic activity">
    <reaction evidence="3">
        <text>UTP + H2O = UMP + diphosphate + H(+)</text>
        <dbReference type="Rhea" id="RHEA:29395"/>
        <dbReference type="ChEBI" id="CHEBI:15377"/>
        <dbReference type="ChEBI" id="CHEBI:15378"/>
        <dbReference type="ChEBI" id="CHEBI:33019"/>
        <dbReference type="ChEBI" id="CHEBI:46398"/>
        <dbReference type="ChEBI" id="CHEBI:57865"/>
        <dbReference type="EC" id="3.6.1.9"/>
    </reaction>
</comment>
<protein>
    <recommendedName>
        <fullName evidence="3">dTTP/UTP pyrophosphatase</fullName>
        <shortName evidence="3">dTTPase/UTPase</shortName>
        <ecNumber evidence="3">3.6.1.9</ecNumber>
    </recommendedName>
    <alternativeName>
        <fullName evidence="3">Nucleoside triphosphate pyrophosphatase</fullName>
    </alternativeName>
    <alternativeName>
        <fullName evidence="3">Nucleotide pyrophosphatase</fullName>
        <shortName evidence="3">Nucleotide PPase</shortName>
    </alternativeName>
</protein>
<feature type="site" description="Important for substrate specificity" evidence="3">
    <location>
        <position position="106"/>
    </location>
</feature>
<evidence type="ECO:0000313" key="5">
    <source>
        <dbReference type="Proteomes" id="UP000198943"/>
    </source>
</evidence>
<comment type="function">
    <text evidence="3">Nucleoside triphosphate pyrophosphatase that hydrolyzes dTTP and UTP. May have a dual role in cell division arrest and in preventing the incorporation of modified nucleotides into cellular nucleic acids.</text>
</comment>
<proteinExistence type="inferred from homology"/>
<dbReference type="InterPro" id="IPR003697">
    <property type="entry name" value="Maf-like"/>
</dbReference>
<keyword evidence="2 3" id="KW-0378">Hydrolase</keyword>
<feature type="active site" description="Proton acceptor" evidence="3">
    <location>
        <position position="105"/>
    </location>
</feature>
<comment type="caution">
    <text evidence="3">Lacks conserved residue(s) required for the propagation of feature annotation.</text>
</comment>